<organism evidence="1 2">
    <name type="scientific">Robertkochia marina</name>
    <dbReference type="NCBI Taxonomy" id="1227945"/>
    <lineage>
        <taxon>Bacteria</taxon>
        <taxon>Pseudomonadati</taxon>
        <taxon>Bacteroidota</taxon>
        <taxon>Flavobacteriia</taxon>
        <taxon>Flavobacteriales</taxon>
        <taxon>Flavobacteriaceae</taxon>
        <taxon>Robertkochia</taxon>
    </lineage>
</organism>
<reference evidence="1 2" key="1">
    <citation type="submission" date="2019-04" db="EMBL/GenBank/DDBJ databases">
        <title>Draft genome sequence of Robertkochia marina CC-AMO-30D.</title>
        <authorList>
            <person name="Hameed A."/>
            <person name="Lin S.-Y."/>
            <person name="Shahina M."/>
            <person name="Lai W.-A."/>
            <person name="Young C.-C."/>
        </authorList>
    </citation>
    <scope>NUCLEOTIDE SEQUENCE [LARGE SCALE GENOMIC DNA]</scope>
    <source>
        <strain evidence="1 2">CC-AMO-30D</strain>
    </source>
</reference>
<proteinExistence type="predicted"/>
<dbReference type="SUPFAM" id="SSF52833">
    <property type="entry name" value="Thioredoxin-like"/>
    <property type="match status" value="1"/>
</dbReference>
<comment type="caution">
    <text evidence="1">The sequence shown here is derived from an EMBL/GenBank/DDBJ whole genome shotgun (WGS) entry which is preliminary data.</text>
</comment>
<dbReference type="InterPro" id="IPR022551">
    <property type="entry name" value="BrxC"/>
</dbReference>
<keyword evidence="2" id="KW-1185">Reference proteome</keyword>
<evidence type="ECO:0000313" key="2">
    <source>
        <dbReference type="Proteomes" id="UP000305939"/>
    </source>
</evidence>
<sequence length="130" mass="14953">MKLFGSILGGTNKPENSSLSWQHLTDQLMLEELKEVSFEQPVMVYKHSTRCGISSMMLSRLERNYDLEQDALRCYFLDLIKYRNLSEQLAEAFGVRHESPQVMLIRNGKAVYHASHGDIDLTTIKEFLGL</sequence>
<dbReference type="InterPro" id="IPR036249">
    <property type="entry name" value="Thioredoxin-like_sf"/>
</dbReference>
<accession>A0A4S3M2Z1</accession>
<name>A0A4S3M2Z1_9FLAO</name>
<dbReference type="OrthoDB" id="677051at2"/>
<dbReference type="RefSeq" id="WP_136336194.1">
    <property type="nucleotide sequence ID" value="NZ_QXMP01000015.1"/>
</dbReference>
<dbReference type="NCBIfam" id="TIGR04019">
    <property type="entry name" value="B_thiol_YtxJ"/>
    <property type="match status" value="1"/>
</dbReference>
<protein>
    <submittedName>
        <fullName evidence="1">Bacillithiol system redox-active protein YtxJ</fullName>
    </submittedName>
</protein>
<evidence type="ECO:0000313" key="1">
    <source>
        <dbReference type="EMBL" id="THD67989.1"/>
    </source>
</evidence>
<dbReference type="Proteomes" id="UP000305939">
    <property type="component" value="Unassembled WGS sequence"/>
</dbReference>
<dbReference type="EMBL" id="SSMC01000002">
    <property type="protein sequence ID" value="THD67989.1"/>
    <property type="molecule type" value="Genomic_DNA"/>
</dbReference>
<gene>
    <name evidence="1" type="primary">ytxJ</name>
    <name evidence="1" type="ORF">E7Z59_10100</name>
</gene>
<dbReference type="AlphaFoldDB" id="A0A4S3M2Z1"/>
<dbReference type="Pfam" id="PF11009">
    <property type="entry name" value="BrxC"/>
    <property type="match status" value="1"/>
</dbReference>
<dbReference type="Gene3D" id="3.40.30.10">
    <property type="entry name" value="Glutaredoxin"/>
    <property type="match status" value="1"/>
</dbReference>